<dbReference type="OrthoDB" id="10055605at2759"/>
<dbReference type="Gene3D" id="2.30.30.360">
    <property type="entry name" value="Myosin S1 fragment, N-terminal"/>
    <property type="match status" value="1"/>
</dbReference>
<dbReference type="EMBL" id="JAAKFY010000021">
    <property type="protein sequence ID" value="KAF3839691.1"/>
    <property type="molecule type" value="Genomic_DNA"/>
</dbReference>
<organism evidence="2 3">
    <name type="scientific">Dissostichus mawsoni</name>
    <name type="common">Antarctic cod</name>
    <dbReference type="NCBI Taxonomy" id="36200"/>
    <lineage>
        <taxon>Eukaryota</taxon>
        <taxon>Metazoa</taxon>
        <taxon>Chordata</taxon>
        <taxon>Craniata</taxon>
        <taxon>Vertebrata</taxon>
        <taxon>Euteleostomi</taxon>
        <taxon>Actinopterygii</taxon>
        <taxon>Neopterygii</taxon>
        <taxon>Teleostei</taxon>
        <taxon>Neoteleostei</taxon>
        <taxon>Acanthomorphata</taxon>
        <taxon>Eupercaria</taxon>
        <taxon>Perciformes</taxon>
        <taxon>Notothenioidei</taxon>
        <taxon>Nototheniidae</taxon>
        <taxon>Dissostichus</taxon>
    </lineage>
</organism>
<comment type="caution">
    <text evidence="2">The sequence shown here is derived from an EMBL/GenBank/DDBJ whole genome shotgun (WGS) entry which is preliminary data.</text>
</comment>
<sequence length="118" mass="13002">MCWLRITSVSLSVSPSSSVIRQCSRFKPTRRASRTMSKPTGGGVNDVTRLLTSGVTAPGSPKTTISAASQADWAKRLVWVPIREERGDEVEVELTDSQRKVTLSREEVQRMNPRASAK</sequence>
<dbReference type="AlphaFoldDB" id="A0A7J5XS53"/>
<dbReference type="GO" id="GO:0003774">
    <property type="term" value="F:cytoskeletal motor activity"/>
    <property type="evidence" value="ECO:0007669"/>
    <property type="project" value="InterPro"/>
</dbReference>
<gene>
    <name evidence="2" type="ORF">F7725_018408</name>
</gene>
<evidence type="ECO:0000256" key="1">
    <source>
        <dbReference type="SAM" id="MobiDB-lite"/>
    </source>
</evidence>
<dbReference type="SUPFAM" id="SSF50084">
    <property type="entry name" value="Myosin S1 fragment, N-terminal domain"/>
    <property type="match status" value="1"/>
</dbReference>
<evidence type="ECO:0000313" key="2">
    <source>
        <dbReference type="EMBL" id="KAF3839691.1"/>
    </source>
</evidence>
<protein>
    <submittedName>
        <fullName evidence="2">Uncharacterized protein</fullName>
    </submittedName>
</protein>
<accession>A0A7J5XS53</accession>
<feature type="region of interest" description="Disordered" evidence="1">
    <location>
        <begin position="24"/>
        <end position="47"/>
    </location>
</feature>
<reference evidence="2 3" key="1">
    <citation type="submission" date="2020-03" db="EMBL/GenBank/DDBJ databases">
        <title>Dissostichus mawsoni Genome sequencing and assembly.</title>
        <authorList>
            <person name="Park H."/>
        </authorList>
    </citation>
    <scope>NUCLEOTIDE SEQUENCE [LARGE SCALE GENOMIC DNA]</scope>
    <source>
        <strain evidence="2">DM0001</strain>
        <tissue evidence="2">Muscle</tissue>
    </source>
</reference>
<dbReference type="InterPro" id="IPR008989">
    <property type="entry name" value="Myosin_S1_N"/>
</dbReference>
<dbReference type="GO" id="GO:0051015">
    <property type="term" value="F:actin filament binding"/>
    <property type="evidence" value="ECO:0007669"/>
    <property type="project" value="InterPro"/>
</dbReference>
<dbReference type="GO" id="GO:0005524">
    <property type="term" value="F:ATP binding"/>
    <property type="evidence" value="ECO:0007669"/>
    <property type="project" value="InterPro"/>
</dbReference>
<evidence type="ECO:0000313" key="3">
    <source>
        <dbReference type="Proteomes" id="UP000518266"/>
    </source>
</evidence>
<dbReference type="Proteomes" id="UP000518266">
    <property type="component" value="Unassembled WGS sequence"/>
</dbReference>
<name>A0A7J5XS53_DISMA</name>
<keyword evidence="3" id="KW-1185">Reference proteome</keyword>
<proteinExistence type="predicted"/>